<organism evidence="9 10">
    <name type="scientific">Oedothorax gibbosus</name>
    <dbReference type="NCBI Taxonomy" id="931172"/>
    <lineage>
        <taxon>Eukaryota</taxon>
        <taxon>Metazoa</taxon>
        <taxon>Ecdysozoa</taxon>
        <taxon>Arthropoda</taxon>
        <taxon>Chelicerata</taxon>
        <taxon>Arachnida</taxon>
        <taxon>Araneae</taxon>
        <taxon>Araneomorphae</taxon>
        <taxon>Entelegynae</taxon>
        <taxon>Araneoidea</taxon>
        <taxon>Linyphiidae</taxon>
        <taxon>Erigoninae</taxon>
        <taxon>Oedothorax</taxon>
    </lineage>
</organism>
<evidence type="ECO:0000256" key="8">
    <source>
        <dbReference type="SAM" id="MobiDB-lite"/>
    </source>
</evidence>
<dbReference type="Gene3D" id="6.10.250.90">
    <property type="match status" value="1"/>
</dbReference>
<evidence type="ECO:0000256" key="1">
    <source>
        <dbReference type="ARBA" id="ARBA00004123"/>
    </source>
</evidence>
<dbReference type="GO" id="GO:0005635">
    <property type="term" value="C:nuclear envelope"/>
    <property type="evidence" value="ECO:0007669"/>
    <property type="project" value="TreeGrafter"/>
</dbReference>
<evidence type="ECO:0000256" key="7">
    <source>
        <dbReference type="SAM" id="Coils"/>
    </source>
</evidence>
<comment type="similarity">
    <text evidence="2">Belongs to the MAD1 family.</text>
</comment>
<gene>
    <name evidence="9" type="ORF">JTE90_023408</name>
</gene>
<evidence type="ECO:0000256" key="4">
    <source>
        <dbReference type="ARBA" id="ARBA00022776"/>
    </source>
</evidence>
<keyword evidence="10" id="KW-1185">Reference proteome</keyword>
<accession>A0AAV6UFK9</accession>
<sequence length="748" mass="86312">MATPKDNTEVIRMMRDVKNSIMKSLTPMRTGENSFNEYLSSLTNIAGAGSNRMQPQTIAARLNFSGFDEMQTSESSKFRPYETPEALKRKLMHTEVELQASLAKVKERESLISVMEPANKRMCTTLENQLEKAKRQNELDAQKIEELQQKLKWAKRQALSIKSQLNEAERSKKIGVDKQDIKTLALQEECSNLKLELADVKSEKTETVRKLHMEIGKLEMRISMLNEEKQKSEEYIQSLKRQNSEMAEKVALCNSYQEELKEANQKIQALENKIEANKDAALIIASRQEDLKCLMEMQKENRILKEELSKYKESNVMLYQEKMWSMQEKLSHAEKKCIALAKLQVENEQLKGKLGQWEELFDDKSSPNKTPTSFSRRLSQYQQNEAIMTNKLSHLSSRCDVLEKQKNEREETIKILKNRIEQCQQNFSRQDSVIKRLQRKIMFLSKEKDNCRKLLDSYLSEATISGIALNAAQVSHLEEMNTSLQQALEKSEKEVDELHKKIKNFYDNSKTEEVSAEVTKLRNENAGLSAEIANLQNHKAELESKLSKPPQTDNSSESSSKILHLRFNPLDTANKRHLEHFHKLQEENDQLKKRVKVLEEEGVGATDITMKVVRKLESEGSDSSLQGLKDQLAASEKKIQFILENARTKSTEFREAVYRLTGYCIDVPTAETYKLSHVYADSSEDYLLFKINSEGVQLIETEYSKHVSHRMDVYLRQYDSFPAFLASLTMDLFNQQTFMLESTVTINL</sequence>
<evidence type="ECO:0000313" key="10">
    <source>
        <dbReference type="Proteomes" id="UP000827092"/>
    </source>
</evidence>
<dbReference type="Gene3D" id="3.30.457.60">
    <property type="match status" value="1"/>
</dbReference>
<dbReference type="AlphaFoldDB" id="A0AAV6UFK9"/>
<keyword evidence="4" id="KW-0498">Mitosis</keyword>
<comment type="subcellular location">
    <subcellularLocation>
        <location evidence="1">Nucleus</location>
    </subcellularLocation>
</comment>
<evidence type="ECO:0008006" key="11">
    <source>
        <dbReference type="Google" id="ProtNLM"/>
    </source>
</evidence>
<keyword evidence="7" id="KW-0175">Coiled coil</keyword>
<dbReference type="GO" id="GO:0051315">
    <property type="term" value="P:attachment of mitotic spindle microtubules to kinetochore"/>
    <property type="evidence" value="ECO:0007669"/>
    <property type="project" value="TreeGrafter"/>
</dbReference>
<keyword evidence="6" id="KW-0131">Cell cycle</keyword>
<feature type="compositionally biased region" description="Polar residues" evidence="8">
    <location>
        <begin position="549"/>
        <end position="560"/>
    </location>
</feature>
<dbReference type="Pfam" id="PF05557">
    <property type="entry name" value="MAD"/>
    <property type="match status" value="1"/>
</dbReference>
<evidence type="ECO:0000256" key="2">
    <source>
        <dbReference type="ARBA" id="ARBA00008029"/>
    </source>
</evidence>
<evidence type="ECO:0000256" key="6">
    <source>
        <dbReference type="ARBA" id="ARBA00023306"/>
    </source>
</evidence>
<evidence type="ECO:0000256" key="5">
    <source>
        <dbReference type="ARBA" id="ARBA00023242"/>
    </source>
</evidence>
<keyword evidence="5" id="KW-0539">Nucleus</keyword>
<dbReference type="GO" id="GO:0007094">
    <property type="term" value="P:mitotic spindle assembly checkpoint signaling"/>
    <property type="evidence" value="ECO:0007669"/>
    <property type="project" value="InterPro"/>
</dbReference>
<keyword evidence="3" id="KW-0132">Cell division</keyword>
<reference evidence="9 10" key="1">
    <citation type="journal article" date="2022" name="Nat. Ecol. Evol.">
        <title>A masculinizing supergene underlies an exaggerated male reproductive morph in a spider.</title>
        <authorList>
            <person name="Hendrickx F."/>
            <person name="De Corte Z."/>
            <person name="Sonet G."/>
            <person name="Van Belleghem S.M."/>
            <person name="Kostlbacher S."/>
            <person name="Vangestel C."/>
        </authorList>
    </citation>
    <scope>NUCLEOTIDE SEQUENCE [LARGE SCALE GENOMIC DNA]</scope>
    <source>
        <strain evidence="9">W744_W776</strain>
    </source>
</reference>
<dbReference type="SUPFAM" id="SSF75704">
    <property type="entry name" value="Mitotic arrest deficient-like 1, Mad1"/>
    <property type="match status" value="1"/>
</dbReference>
<evidence type="ECO:0000256" key="3">
    <source>
        <dbReference type="ARBA" id="ARBA00022618"/>
    </source>
</evidence>
<dbReference type="GO" id="GO:0072686">
    <property type="term" value="C:mitotic spindle"/>
    <property type="evidence" value="ECO:0007669"/>
    <property type="project" value="TreeGrafter"/>
</dbReference>
<dbReference type="Gene3D" id="1.20.5.1700">
    <property type="match status" value="1"/>
</dbReference>
<feature type="coiled-coil region" evidence="7">
    <location>
        <begin position="574"/>
        <end position="601"/>
    </location>
</feature>
<feature type="region of interest" description="Disordered" evidence="8">
    <location>
        <begin position="540"/>
        <end position="560"/>
    </location>
</feature>
<protein>
    <recommendedName>
        <fullName evidence="11">Mitotic spindle assembly checkpoint protein MAD1</fullName>
    </recommendedName>
</protein>
<proteinExistence type="inferred from homology"/>
<name>A0AAV6UFK9_9ARAC</name>
<evidence type="ECO:0000313" key="9">
    <source>
        <dbReference type="EMBL" id="KAG8182774.1"/>
    </source>
</evidence>
<dbReference type="PANTHER" id="PTHR23168">
    <property type="entry name" value="MITOTIC SPINDLE ASSEMBLY CHECKPOINT PROTEIN MAD1 MITOTIC ARREST DEFICIENT-LIKE PROTEIN 1"/>
    <property type="match status" value="1"/>
</dbReference>
<dbReference type="Gene3D" id="1.20.5.170">
    <property type="match status" value="1"/>
</dbReference>
<dbReference type="InterPro" id="IPR008672">
    <property type="entry name" value="Mad1"/>
</dbReference>
<dbReference type="Proteomes" id="UP000827092">
    <property type="component" value="Unassembled WGS sequence"/>
</dbReference>
<dbReference type="GO" id="GO:0000776">
    <property type="term" value="C:kinetochore"/>
    <property type="evidence" value="ECO:0007669"/>
    <property type="project" value="TreeGrafter"/>
</dbReference>
<feature type="coiled-coil region" evidence="7">
    <location>
        <begin position="123"/>
        <end position="314"/>
    </location>
</feature>
<dbReference type="PANTHER" id="PTHR23168:SF0">
    <property type="entry name" value="MITOTIC SPINDLE ASSEMBLY CHECKPOINT PROTEIN MAD1"/>
    <property type="match status" value="1"/>
</dbReference>
<dbReference type="GO" id="GO:0051301">
    <property type="term" value="P:cell division"/>
    <property type="evidence" value="ECO:0007669"/>
    <property type="project" value="UniProtKB-KW"/>
</dbReference>
<dbReference type="EMBL" id="JAFNEN010000449">
    <property type="protein sequence ID" value="KAG8182774.1"/>
    <property type="molecule type" value="Genomic_DNA"/>
</dbReference>
<comment type="caution">
    <text evidence="9">The sequence shown here is derived from an EMBL/GenBank/DDBJ whole genome shotgun (WGS) entry which is preliminary data.</text>
</comment>